<dbReference type="Gramene" id="KCW79005">
    <property type="protein sequence ID" value="KCW79005"/>
    <property type="gene ID" value="EUGRSUZ_C00431"/>
</dbReference>
<dbReference type="PANTHER" id="PTHR35121">
    <property type="entry name" value="HOMEODOMAIN PROTEIN 8, PUTATIVE-RELATED"/>
    <property type="match status" value="1"/>
</dbReference>
<name>A0A059CM67_EUCGR</name>
<dbReference type="AlphaFoldDB" id="A0A059CM67"/>
<dbReference type="OMA" id="YETEAQH"/>
<protein>
    <submittedName>
        <fullName evidence="1">Uncharacterized protein</fullName>
    </submittedName>
</protein>
<dbReference type="FunCoup" id="A0A059CM67">
    <property type="interactions" value="64"/>
</dbReference>
<gene>
    <name evidence="1" type="ORF">EUGRSUZ_C00431</name>
</gene>
<organism evidence="1">
    <name type="scientific">Eucalyptus grandis</name>
    <name type="common">Flooded gum</name>
    <dbReference type="NCBI Taxonomy" id="71139"/>
    <lineage>
        <taxon>Eukaryota</taxon>
        <taxon>Viridiplantae</taxon>
        <taxon>Streptophyta</taxon>
        <taxon>Embryophyta</taxon>
        <taxon>Tracheophyta</taxon>
        <taxon>Spermatophyta</taxon>
        <taxon>Magnoliopsida</taxon>
        <taxon>eudicotyledons</taxon>
        <taxon>Gunneridae</taxon>
        <taxon>Pentapetalae</taxon>
        <taxon>rosids</taxon>
        <taxon>malvids</taxon>
        <taxon>Myrtales</taxon>
        <taxon>Myrtaceae</taxon>
        <taxon>Myrtoideae</taxon>
        <taxon>Eucalypteae</taxon>
        <taxon>Eucalyptus</taxon>
    </lineage>
</organism>
<reference evidence="1" key="1">
    <citation type="submission" date="2013-07" db="EMBL/GenBank/DDBJ databases">
        <title>The genome of Eucalyptus grandis.</title>
        <authorList>
            <person name="Schmutz J."/>
            <person name="Hayes R."/>
            <person name="Myburg A."/>
            <person name="Tuskan G."/>
            <person name="Grattapaglia D."/>
            <person name="Rokhsar D.S."/>
        </authorList>
    </citation>
    <scope>NUCLEOTIDE SEQUENCE</scope>
    <source>
        <tissue evidence="1">Leaf extractions</tissue>
    </source>
</reference>
<dbReference type="EMBL" id="KK198755">
    <property type="protein sequence ID" value="KCW79005.1"/>
    <property type="molecule type" value="Genomic_DNA"/>
</dbReference>
<dbReference type="eggNOG" id="ENOG502S71B">
    <property type="taxonomic scope" value="Eukaryota"/>
</dbReference>
<proteinExistence type="predicted"/>
<dbReference type="InParanoid" id="A0A059CM67"/>
<accession>A0A059CM67</accession>
<evidence type="ECO:0000313" key="1">
    <source>
        <dbReference type="EMBL" id="KCW79005.1"/>
    </source>
</evidence>
<dbReference type="PANTHER" id="PTHR35121:SF4">
    <property type="entry name" value="SWIM-TYPE DOMAIN-CONTAINING PROTEIN"/>
    <property type="match status" value="1"/>
</dbReference>
<sequence>MATIAAELMLHGAFHGCLLIHDVEIQRRPYHRNCGCALHKLKGVHSTTCSLHNNISFPRKELPANCSLSTTAAKFSSQSCICSGPWLNHTQS</sequence>